<dbReference type="InterPro" id="IPR022803">
    <property type="entry name" value="Ribosomal_uL5_dom_sf"/>
</dbReference>
<dbReference type="GeneID" id="79314607"/>
<sequence>MSGVPFHYVDLQAFAYATEDDRRVEDALRTYLPEEFPVERAESVGHHGDRIVVLSARVENADDVRHVLSRLATSDDLDEILDELDRRVTEDCELYLYLDKQGALAGDVALGRGISFRAKVEAYPAKKDAAVENARETLSEL</sequence>
<dbReference type="AlphaFoldDB" id="A0ABD6A5M0"/>
<dbReference type="Gene3D" id="3.30.1440.10">
    <property type="match status" value="1"/>
</dbReference>
<dbReference type="InterPro" id="IPR002739">
    <property type="entry name" value="PAB1135-like"/>
</dbReference>
<dbReference type="Pfam" id="PF01877">
    <property type="entry name" value="RNA_binding"/>
    <property type="match status" value="1"/>
</dbReference>
<dbReference type="NCBIfam" id="NF011141">
    <property type="entry name" value="PRK14555.1-1"/>
    <property type="match status" value="1"/>
</dbReference>
<organism evidence="1 2">
    <name type="scientific">Halomarina halobia</name>
    <dbReference type="NCBI Taxonomy" id="3033386"/>
    <lineage>
        <taxon>Archaea</taxon>
        <taxon>Methanobacteriati</taxon>
        <taxon>Methanobacteriota</taxon>
        <taxon>Stenosarchaea group</taxon>
        <taxon>Halobacteria</taxon>
        <taxon>Halobacteriales</taxon>
        <taxon>Natronomonadaceae</taxon>
        <taxon>Halomarina</taxon>
    </lineage>
</organism>
<reference evidence="1 2" key="1">
    <citation type="journal article" date="2019" name="Int. J. Syst. Evol. Microbiol.">
        <title>The Global Catalogue of Microorganisms (GCM) 10K type strain sequencing project: providing services to taxonomists for standard genome sequencing and annotation.</title>
        <authorList>
            <consortium name="The Broad Institute Genomics Platform"/>
            <consortium name="The Broad Institute Genome Sequencing Center for Infectious Disease"/>
            <person name="Wu L."/>
            <person name="Ma J."/>
        </authorList>
    </citation>
    <scope>NUCLEOTIDE SEQUENCE [LARGE SCALE GENOMIC DNA]</scope>
    <source>
        <strain evidence="1 2">PSR21</strain>
    </source>
</reference>
<dbReference type="RefSeq" id="WP_276305038.1">
    <property type="nucleotide sequence ID" value="NZ_CP119992.1"/>
</dbReference>
<protein>
    <submittedName>
        <fullName evidence="1">RNA-binding protein</fullName>
    </submittedName>
</protein>
<dbReference type="Proteomes" id="UP001596547">
    <property type="component" value="Unassembled WGS sequence"/>
</dbReference>
<name>A0ABD6A5M0_9EURY</name>
<accession>A0ABD6A5M0</accession>
<gene>
    <name evidence="1" type="ORF">ACFQPE_02340</name>
</gene>
<dbReference type="PANTHER" id="PTHR38816">
    <property type="entry name" value="EXOSOME SUBUNIT, DUF54 FAMILY-RELATED"/>
    <property type="match status" value="1"/>
</dbReference>
<evidence type="ECO:0000313" key="1">
    <source>
        <dbReference type="EMBL" id="MFC7315636.1"/>
    </source>
</evidence>
<dbReference type="SUPFAM" id="SSF55282">
    <property type="entry name" value="RL5-like"/>
    <property type="match status" value="1"/>
</dbReference>
<dbReference type="EMBL" id="JBHTBF010000001">
    <property type="protein sequence ID" value="MFC7315636.1"/>
    <property type="molecule type" value="Genomic_DNA"/>
</dbReference>
<proteinExistence type="predicted"/>
<dbReference type="PANTHER" id="PTHR38816:SF1">
    <property type="entry name" value="EXOSOME SUBUNIT"/>
    <property type="match status" value="1"/>
</dbReference>
<keyword evidence="2" id="KW-1185">Reference proteome</keyword>
<evidence type="ECO:0000313" key="2">
    <source>
        <dbReference type="Proteomes" id="UP001596547"/>
    </source>
</evidence>
<comment type="caution">
    <text evidence="1">The sequence shown here is derived from an EMBL/GenBank/DDBJ whole genome shotgun (WGS) entry which is preliminary data.</text>
</comment>